<protein>
    <submittedName>
        <fullName evidence="1">Uncharacterized protein</fullName>
    </submittedName>
</protein>
<organism evidence="1">
    <name type="scientific">Streptomyces sp. R33</name>
    <dbReference type="NCBI Taxonomy" id="3238629"/>
    <lineage>
        <taxon>Bacteria</taxon>
        <taxon>Bacillati</taxon>
        <taxon>Actinomycetota</taxon>
        <taxon>Actinomycetes</taxon>
        <taxon>Kitasatosporales</taxon>
        <taxon>Streptomycetaceae</taxon>
        <taxon>Streptomyces</taxon>
    </lineage>
</organism>
<dbReference type="EMBL" id="CP165727">
    <property type="protein sequence ID" value="XDV62270.1"/>
    <property type="molecule type" value="Genomic_DNA"/>
</dbReference>
<gene>
    <name evidence="1" type="ORF">AB5J51_04610</name>
</gene>
<sequence>MPHERRPRAAAVTGFAVAAALLVFTAFGIYRGTAPGLLPESSWGAWRQEEIGHWSAHIRVSRWTHAAEAEIHWGKAEQISLRAYGDADRDTSVMNGGITFTLTPEGRLTGSHP</sequence>
<dbReference type="AlphaFoldDB" id="A0AB39XWJ7"/>
<accession>A0AB39XWJ7</accession>
<dbReference type="RefSeq" id="WP_369776921.1">
    <property type="nucleotide sequence ID" value="NZ_CP165727.1"/>
</dbReference>
<name>A0AB39XWJ7_9ACTN</name>
<proteinExistence type="predicted"/>
<reference evidence="1" key="1">
    <citation type="submission" date="2024-08" db="EMBL/GenBank/DDBJ databases">
        <authorList>
            <person name="Yu S.T."/>
        </authorList>
    </citation>
    <scope>NUCLEOTIDE SEQUENCE</scope>
    <source>
        <strain evidence="1">R33</strain>
    </source>
</reference>
<evidence type="ECO:0000313" key="1">
    <source>
        <dbReference type="EMBL" id="XDV62270.1"/>
    </source>
</evidence>